<dbReference type="AlphaFoldDB" id="A0A659R2S8"/>
<dbReference type="Proteomes" id="UP000298491">
    <property type="component" value="Unassembled WGS sequence"/>
</dbReference>
<evidence type="ECO:0000313" key="1">
    <source>
        <dbReference type="EMBL" id="TGC94005.1"/>
    </source>
</evidence>
<gene>
    <name evidence="1" type="ORF">C9F09_10120</name>
</gene>
<evidence type="ECO:0000313" key="2">
    <source>
        <dbReference type="Proteomes" id="UP000298491"/>
    </source>
</evidence>
<feature type="non-terminal residue" evidence="1">
    <location>
        <position position="32"/>
    </location>
</feature>
<protein>
    <submittedName>
        <fullName evidence="1">N-acetyl-anhydromuranmyl-L-alanine amidase</fullName>
    </submittedName>
</protein>
<proteinExistence type="predicted"/>
<accession>A0A659R2S8</accession>
<name>A0A659R2S8_SALET</name>
<organism evidence="1 2">
    <name type="scientific">Salmonella enterica subsp. enterica serovar Wilhelmsburg</name>
    <dbReference type="NCBI Taxonomy" id="1960126"/>
    <lineage>
        <taxon>Bacteria</taxon>
        <taxon>Pseudomonadati</taxon>
        <taxon>Pseudomonadota</taxon>
        <taxon>Gammaproteobacteria</taxon>
        <taxon>Enterobacterales</taxon>
        <taxon>Enterobacteriaceae</taxon>
        <taxon>Salmonella</taxon>
    </lineage>
</organism>
<sequence>MLPDKGWLVEARRVPSPQFACRPEDGDPAGRG</sequence>
<reference evidence="1 2" key="1">
    <citation type="submission" date="2018-03" db="EMBL/GenBank/DDBJ databases">
        <title>Non-Typhoidal Salmonella genome sequencing and assembly.</title>
        <authorList>
            <person name="Matchawe C."/>
        </authorList>
    </citation>
    <scope>NUCLEOTIDE SEQUENCE [LARGE SCALE GENOMIC DNA]</scope>
    <source>
        <strain evidence="1 2">35dea</strain>
    </source>
</reference>
<dbReference type="EMBL" id="PYKB01000677">
    <property type="protein sequence ID" value="TGC94005.1"/>
    <property type="molecule type" value="Genomic_DNA"/>
</dbReference>
<comment type="caution">
    <text evidence="1">The sequence shown here is derived from an EMBL/GenBank/DDBJ whole genome shotgun (WGS) entry which is preliminary data.</text>
</comment>